<accession>A0ABV2LV77</accession>
<dbReference type="PANTHER" id="PTHR10566">
    <property type="entry name" value="CHAPERONE-ACTIVITY OF BC1 COMPLEX CABC1 -RELATED"/>
    <property type="match status" value="1"/>
</dbReference>
<dbReference type="EMBL" id="JBEPMO010000012">
    <property type="protein sequence ID" value="MET3732448.1"/>
    <property type="molecule type" value="Genomic_DNA"/>
</dbReference>
<keyword evidence="2" id="KW-0812">Transmembrane</keyword>
<dbReference type="InterPro" id="IPR050154">
    <property type="entry name" value="UbiB_kinase"/>
</dbReference>
<dbReference type="PANTHER" id="PTHR10566:SF113">
    <property type="entry name" value="PROTEIN ACTIVITY OF BC1 COMPLEX KINASE 7, CHLOROPLASTIC"/>
    <property type="match status" value="1"/>
</dbReference>
<dbReference type="CDD" id="cd05121">
    <property type="entry name" value="ABC1_ADCK3-like"/>
    <property type="match status" value="1"/>
</dbReference>
<organism evidence="4 5">
    <name type="scientific">Moheibacter stercoris</name>
    <dbReference type="NCBI Taxonomy" id="1628251"/>
    <lineage>
        <taxon>Bacteria</taxon>
        <taxon>Pseudomonadati</taxon>
        <taxon>Bacteroidota</taxon>
        <taxon>Flavobacteriia</taxon>
        <taxon>Flavobacteriales</taxon>
        <taxon>Weeksellaceae</taxon>
        <taxon>Moheibacter</taxon>
    </lineage>
</organism>
<dbReference type="Pfam" id="PF03109">
    <property type="entry name" value="ABC1"/>
    <property type="match status" value="1"/>
</dbReference>
<reference evidence="4 5" key="1">
    <citation type="submission" date="2024-06" db="EMBL/GenBank/DDBJ databases">
        <title>Genomic Encyclopedia of Type Strains, Phase IV (KMG-IV): sequencing the most valuable type-strain genomes for metagenomic binning, comparative biology and taxonomic classification.</title>
        <authorList>
            <person name="Goeker M."/>
        </authorList>
    </citation>
    <scope>NUCLEOTIDE SEQUENCE [LARGE SCALE GENOMIC DNA]</scope>
    <source>
        <strain evidence="4 5">DSM 29388</strain>
    </source>
</reference>
<gene>
    <name evidence="4" type="ORF">ABID46_002037</name>
</gene>
<dbReference type="SUPFAM" id="SSF56112">
    <property type="entry name" value="Protein kinase-like (PK-like)"/>
    <property type="match status" value="1"/>
</dbReference>
<dbReference type="Proteomes" id="UP001549146">
    <property type="component" value="Unassembled WGS sequence"/>
</dbReference>
<feature type="domain" description="ABC1 atypical kinase-like" evidence="3">
    <location>
        <begin position="90"/>
        <end position="332"/>
    </location>
</feature>
<feature type="transmembrane region" description="Helical" evidence="2">
    <location>
        <begin position="524"/>
        <end position="544"/>
    </location>
</feature>
<protein>
    <submittedName>
        <fullName evidence="4">Ubiquinone biosynthesis protein</fullName>
    </submittedName>
</protein>
<proteinExistence type="inferred from homology"/>
<keyword evidence="2" id="KW-0472">Membrane</keyword>
<evidence type="ECO:0000259" key="3">
    <source>
        <dbReference type="Pfam" id="PF03109"/>
    </source>
</evidence>
<feature type="transmembrane region" description="Helical" evidence="2">
    <location>
        <begin position="490"/>
        <end position="512"/>
    </location>
</feature>
<comment type="caution">
    <text evidence="4">The sequence shown here is derived from an EMBL/GenBank/DDBJ whole genome shotgun (WGS) entry which is preliminary data.</text>
</comment>
<name>A0ABV2LV77_9FLAO</name>
<dbReference type="InterPro" id="IPR011009">
    <property type="entry name" value="Kinase-like_dom_sf"/>
</dbReference>
<dbReference type="RefSeq" id="WP_354509682.1">
    <property type="nucleotide sequence ID" value="NZ_JBEPMO010000012.1"/>
</dbReference>
<keyword evidence="5" id="KW-1185">Reference proteome</keyword>
<evidence type="ECO:0000313" key="4">
    <source>
        <dbReference type="EMBL" id="MET3732448.1"/>
    </source>
</evidence>
<evidence type="ECO:0000256" key="1">
    <source>
        <dbReference type="ARBA" id="ARBA00009670"/>
    </source>
</evidence>
<comment type="similarity">
    <text evidence="1">Belongs to the protein kinase superfamily. ADCK protein kinase family.</text>
</comment>
<evidence type="ECO:0000313" key="5">
    <source>
        <dbReference type="Proteomes" id="UP001549146"/>
    </source>
</evidence>
<keyword evidence="4" id="KW-0830">Ubiquinone</keyword>
<keyword evidence="2" id="KW-1133">Transmembrane helix</keyword>
<sequence>MFEKHQRKFKRTAKLISVLSKYGFQDLLIRMNLKSEKDSINPETNLQLTLFERIRLALEELGPTFVKLGQSFSNREDILPMELIVQLQRLQDNVEVLDLDVPAILEEELGIVASEHFLEINPKPIASASIAQVYKAKLISGKNVIVKVKRPGIQAMIEDDLLILKDLVKIIDTYSEIGDQMNLKHALVAFEKSILLELSLVNERNNIQQFAINFQNHPDTYVPKVYDEYCSNRVLTMEFIEGVKITDVEKLREKGIDPKKISELGLKLFVMQILEFGFFHADPHPGNILVNDQGQVIFIDFGAVGVVQPNDISKLENLIMAFMNKKSDKIVRNLKKLAVYYNIPDDRKFESDVYTILNQVHRSSLRDINIADMLDSMRAVLAENRLVMPEYFYLLFKGFTLMDGVGRAINPDLDVVEALKPYTKKIFLKKFNPETLARKSWDRATDLIDHVEEIPYELRSILNKLDDNKFSVTTDSKNIDKIARLVKSSIVNLILGLILSANLISTAILWGFDVGPSWGSFHLLGALGFLVSILIAAILVLRILRR</sequence>
<evidence type="ECO:0000256" key="2">
    <source>
        <dbReference type="SAM" id="Phobius"/>
    </source>
</evidence>
<dbReference type="Gene3D" id="1.10.510.10">
    <property type="entry name" value="Transferase(Phosphotransferase) domain 1"/>
    <property type="match status" value="1"/>
</dbReference>
<dbReference type="InterPro" id="IPR004147">
    <property type="entry name" value="ABC1_dom"/>
</dbReference>